<feature type="region of interest" description="Disordered" evidence="1">
    <location>
        <begin position="67"/>
        <end position="87"/>
    </location>
</feature>
<feature type="region of interest" description="Disordered" evidence="1">
    <location>
        <begin position="1"/>
        <end position="28"/>
    </location>
</feature>
<sequence length="87" mass="9488">AHGHDDADIALAAAGDAVQPPPRADGDGGLVERAVDGEVDLLHLQRDQRRRVEAAVHVGLVAGHVGGVDRPRVGHHRVRHRRRRQQR</sequence>
<evidence type="ECO:0000256" key="1">
    <source>
        <dbReference type="SAM" id="MobiDB-lite"/>
    </source>
</evidence>
<protein>
    <submittedName>
        <fullName evidence="2">Uncharacterized protein</fullName>
    </submittedName>
</protein>
<name>J3MMX7_ORYBR</name>
<dbReference type="Gramene" id="OB07G27590.1">
    <property type="protein sequence ID" value="OB07G27590.1"/>
    <property type="gene ID" value="OB07G27590"/>
</dbReference>
<dbReference type="AlphaFoldDB" id="J3MMX7"/>
<evidence type="ECO:0000313" key="3">
    <source>
        <dbReference type="Proteomes" id="UP000006038"/>
    </source>
</evidence>
<reference evidence="2" key="1">
    <citation type="journal article" date="2013" name="Nat. Commun.">
        <title>Whole-genome sequencing of Oryza brachyantha reveals mechanisms underlying Oryza genome evolution.</title>
        <authorList>
            <person name="Chen J."/>
            <person name="Huang Q."/>
            <person name="Gao D."/>
            <person name="Wang J."/>
            <person name="Lang Y."/>
            <person name="Liu T."/>
            <person name="Li B."/>
            <person name="Bai Z."/>
            <person name="Luis Goicoechea J."/>
            <person name="Liang C."/>
            <person name="Chen C."/>
            <person name="Zhang W."/>
            <person name="Sun S."/>
            <person name="Liao Y."/>
            <person name="Zhang X."/>
            <person name="Yang L."/>
            <person name="Song C."/>
            <person name="Wang M."/>
            <person name="Shi J."/>
            <person name="Liu G."/>
            <person name="Liu J."/>
            <person name="Zhou H."/>
            <person name="Zhou W."/>
            <person name="Yu Q."/>
            <person name="An N."/>
            <person name="Chen Y."/>
            <person name="Cai Q."/>
            <person name="Wang B."/>
            <person name="Liu B."/>
            <person name="Min J."/>
            <person name="Huang Y."/>
            <person name="Wu H."/>
            <person name="Li Z."/>
            <person name="Zhang Y."/>
            <person name="Yin Y."/>
            <person name="Song W."/>
            <person name="Jiang J."/>
            <person name="Jackson S.A."/>
            <person name="Wing R.A."/>
            <person name="Wang J."/>
            <person name="Chen M."/>
        </authorList>
    </citation>
    <scope>NUCLEOTIDE SEQUENCE [LARGE SCALE GENOMIC DNA]</scope>
    <source>
        <strain evidence="2">cv. IRGC 101232</strain>
    </source>
</reference>
<dbReference type="HOGENOM" id="CLU_2489941_0_0_1"/>
<evidence type="ECO:0000313" key="2">
    <source>
        <dbReference type="EnsemblPlants" id="OB07G27590.1"/>
    </source>
</evidence>
<proteinExistence type="predicted"/>
<accession>J3MMX7</accession>
<reference evidence="2" key="2">
    <citation type="submission" date="2013-04" db="UniProtKB">
        <authorList>
            <consortium name="EnsemblPlants"/>
        </authorList>
    </citation>
    <scope>IDENTIFICATION</scope>
</reference>
<dbReference type="EnsemblPlants" id="OB07G27590.1">
    <property type="protein sequence ID" value="OB07G27590.1"/>
    <property type="gene ID" value="OB07G27590"/>
</dbReference>
<keyword evidence="3" id="KW-1185">Reference proteome</keyword>
<feature type="compositionally biased region" description="Basic residues" evidence="1">
    <location>
        <begin position="73"/>
        <end position="87"/>
    </location>
</feature>
<dbReference type="Proteomes" id="UP000006038">
    <property type="component" value="Chromosome 7"/>
</dbReference>
<organism evidence="2">
    <name type="scientific">Oryza brachyantha</name>
    <name type="common">malo sina</name>
    <dbReference type="NCBI Taxonomy" id="4533"/>
    <lineage>
        <taxon>Eukaryota</taxon>
        <taxon>Viridiplantae</taxon>
        <taxon>Streptophyta</taxon>
        <taxon>Embryophyta</taxon>
        <taxon>Tracheophyta</taxon>
        <taxon>Spermatophyta</taxon>
        <taxon>Magnoliopsida</taxon>
        <taxon>Liliopsida</taxon>
        <taxon>Poales</taxon>
        <taxon>Poaceae</taxon>
        <taxon>BOP clade</taxon>
        <taxon>Oryzoideae</taxon>
        <taxon>Oryzeae</taxon>
        <taxon>Oryzinae</taxon>
        <taxon>Oryza</taxon>
    </lineage>
</organism>